<evidence type="ECO:0000256" key="6">
    <source>
        <dbReference type="ARBA" id="ARBA00023315"/>
    </source>
</evidence>
<dbReference type="EMBL" id="VLTN01000027">
    <property type="protein sequence ID" value="KAA0151376.1"/>
    <property type="molecule type" value="Genomic_DNA"/>
</dbReference>
<dbReference type="InterPro" id="IPR001594">
    <property type="entry name" value="Palmitoyltrfase_DHHC"/>
</dbReference>
<dbReference type="AlphaFoldDB" id="A0A5A8DFC2"/>
<dbReference type="OMA" id="DGIVWDC"/>
<comment type="similarity">
    <text evidence="7">Belongs to the DHHC palmitoyltransferase family.</text>
</comment>
<evidence type="ECO:0000313" key="12">
    <source>
        <dbReference type="EMBL" id="KAA0164072.1"/>
    </source>
</evidence>
<dbReference type="EMBL" id="VLTL01000060">
    <property type="protein sequence ID" value="KAA0164072.1"/>
    <property type="molecule type" value="Genomic_DNA"/>
</dbReference>
<evidence type="ECO:0000313" key="13">
    <source>
        <dbReference type="Proteomes" id="UP000323011"/>
    </source>
</evidence>
<evidence type="ECO:0000313" key="15">
    <source>
        <dbReference type="Proteomes" id="UP000325113"/>
    </source>
</evidence>
<proteinExistence type="inferred from homology"/>
<keyword evidence="5 7" id="KW-0472">Membrane</keyword>
<evidence type="ECO:0000256" key="3">
    <source>
        <dbReference type="ARBA" id="ARBA00022692"/>
    </source>
</evidence>
<keyword evidence="6 7" id="KW-0012">Acyltransferase</keyword>
<evidence type="ECO:0000313" key="14">
    <source>
        <dbReference type="Proteomes" id="UP000324907"/>
    </source>
</evidence>
<evidence type="ECO:0000256" key="8">
    <source>
        <dbReference type="SAM" id="MobiDB-lite"/>
    </source>
</evidence>
<feature type="region of interest" description="Disordered" evidence="8">
    <location>
        <begin position="1"/>
        <end position="36"/>
    </location>
</feature>
<reference evidence="13 14" key="1">
    <citation type="submission" date="2019-07" db="EMBL/GenBank/DDBJ databases">
        <title>Genomes of Cafeteria roenbergensis.</title>
        <authorList>
            <person name="Fischer M.G."/>
            <person name="Hackl T."/>
            <person name="Roman M."/>
        </authorList>
    </citation>
    <scope>NUCLEOTIDE SEQUENCE [LARGE SCALE GENOMIC DNA]</scope>
    <source>
        <strain evidence="10 13">BVI</strain>
        <strain evidence="11 15">Cflag</strain>
        <strain evidence="12 14">RCC970-E3</strain>
    </source>
</reference>
<comment type="catalytic activity">
    <reaction evidence="7">
        <text>L-cysteinyl-[protein] + hexadecanoyl-CoA = S-hexadecanoyl-L-cysteinyl-[protein] + CoA</text>
        <dbReference type="Rhea" id="RHEA:36683"/>
        <dbReference type="Rhea" id="RHEA-COMP:10131"/>
        <dbReference type="Rhea" id="RHEA-COMP:11032"/>
        <dbReference type="ChEBI" id="CHEBI:29950"/>
        <dbReference type="ChEBI" id="CHEBI:57287"/>
        <dbReference type="ChEBI" id="CHEBI:57379"/>
        <dbReference type="ChEBI" id="CHEBI:74151"/>
        <dbReference type="EC" id="2.3.1.225"/>
    </reaction>
</comment>
<dbReference type="Proteomes" id="UP000325113">
    <property type="component" value="Unassembled WGS sequence"/>
</dbReference>
<keyword evidence="2 7" id="KW-0808">Transferase</keyword>
<evidence type="ECO:0000256" key="2">
    <source>
        <dbReference type="ARBA" id="ARBA00022679"/>
    </source>
</evidence>
<feature type="transmembrane region" description="Helical" evidence="7">
    <location>
        <begin position="101"/>
        <end position="124"/>
    </location>
</feature>
<comment type="subcellular location">
    <subcellularLocation>
        <location evidence="1">Membrane</location>
        <topology evidence="1">Multi-pass membrane protein</topology>
    </subcellularLocation>
</comment>
<dbReference type="EC" id="2.3.1.225" evidence="7"/>
<feature type="region of interest" description="Disordered" evidence="8">
    <location>
        <begin position="374"/>
        <end position="412"/>
    </location>
</feature>
<keyword evidence="4 7" id="KW-1133">Transmembrane helix</keyword>
<comment type="domain">
    <text evidence="7">The DHHC domain is required for palmitoyltransferase activity.</text>
</comment>
<evidence type="ECO:0000256" key="7">
    <source>
        <dbReference type="RuleBase" id="RU079119"/>
    </source>
</evidence>
<dbReference type="Proteomes" id="UP000323011">
    <property type="component" value="Unassembled WGS sequence"/>
</dbReference>
<dbReference type="EMBL" id="VLTM01000085">
    <property type="protein sequence ID" value="KAA0156114.1"/>
    <property type="molecule type" value="Genomic_DNA"/>
</dbReference>
<dbReference type="GO" id="GO:0019706">
    <property type="term" value="F:protein-cysteine S-palmitoyltransferase activity"/>
    <property type="evidence" value="ECO:0007669"/>
    <property type="project" value="UniProtKB-EC"/>
</dbReference>
<keyword evidence="3 7" id="KW-0812">Transmembrane</keyword>
<protein>
    <recommendedName>
        <fullName evidence="7">Palmitoyltransferase</fullName>
        <ecNumber evidence="7">2.3.1.225</ecNumber>
    </recommendedName>
</protein>
<keyword evidence="13" id="KW-1185">Reference proteome</keyword>
<dbReference type="Pfam" id="PF01529">
    <property type="entry name" value="DHHC"/>
    <property type="match status" value="1"/>
</dbReference>
<evidence type="ECO:0000259" key="9">
    <source>
        <dbReference type="Pfam" id="PF01529"/>
    </source>
</evidence>
<feature type="transmembrane region" description="Helical" evidence="7">
    <location>
        <begin position="64"/>
        <end position="89"/>
    </location>
</feature>
<dbReference type="Proteomes" id="UP000324907">
    <property type="component" value="Unassembled WGS sequence"/>
</dbReference>
<organism evidence="12 14">
    <name type="scientific">Cafeteria roenbergensis</name>
    <name type="common">Marine flagellate</name>
    <dbReference type="NCBI Taxonomy" id="33653"/>
    <lineage>
        <taxon>Eukaryota</taxon>
        <taxon>Sar</taxon>
        <taxon>Stramenopiles</taxon>
        <taxon>Bigyra</taxon>
        <taxon>Opalozoa</taxon>
        <taxon>Bicosoecida</taxon>
        <taxon>Cafeteriaceae</taxon>
        <taxon>Cafeteria</taxon>
    </lineage>
</organism>
<dbReference type="InterPro" id="IPR039859">
    <property type="entry name" value="PFA4/ZDH16/20/ERF2-like"/>
</dbReference>
<evidence type="ECO:0000256" key="4">
    <source>
        <dbReference type="ARBA" id="ARBA00022989"/>
    </source>
</evidence>
<accession>A0A5A8DFC2</accession>
<evidence type="ECO:0000313" key="11">
    <source>
        <dbReference type="EMBL" id="KAA0156114.1"/>
    </source>
</evidence>
<evidence type="ECO:0000313" key="10">
    <source>
        <dbReference type="EMBL" id="KAA0151376.1"/>
    </source>
</evidence>
<feature type="domain" description="Palmitoyltransferase DHHC" evidence="9">
    <location>
        <begin position="179"/>
        <end position="292"/>
    </location>
</feature>
<dbReference type="PROSITE" id="PS50216">
    <property type="entry name" value="DHHC"/>
    <property type="match status" value="1"/>
</dbReference>
<sequence>MATAPVDSGSPNATRNGEPVASAADPPTPPRGGADGHPAAHGWALYVDQLLGVLLDRASVLTGFVTHALGAALVTLATTGIGYIVWLYFALVSPYWFTPLSAPWFALTAVGVWLLVMILFSYFATIMTSPGLAPEAPSRDLRVRAEALTPPALVEAHEPGALDPRSGGEFSTEDRRTGRWKPPRSHYDHVSGKVVLRFDHYCPWVWNAIGHFNYRYFIGFLVYMFAGCIYFAVLAFPLFQAKDLPESIPPGWRVHVNVGLVLPLSVSLAVGLFALWHGFLAATNQTTIEFFHNLSRAARARERGYASANFYDLGIARNLREVFGTGHVCLLLAPVLRAPPGNGIEWATRIRPSIEYSRLGRDGTWHVPKDLGAAEARGSARPASTVSVGGGGGGGAVATRRRPVAADGASAV</sequence>
<feature type="region of interest" description="Disordered" evidence="8">
    <location>
        <begin position="157"/>
        <end position="178"/>
    </location>
</feature>
<feature type="transmembrane region" description="Helical" evidence="7">
    <location>
        <begin position="216"/>
        <end position="239"/>
    </location>
</feature>
<name>A0A5A8DFC2_CAFRO</name>
<dbReference type="GO" id="GO:0016020">
    <property type="term" value="C:membrane"/>
    <property type="evidence" value="ECO:0007669"/>
    <property type="project" value="UniProtKB-SubCell"/>
</dbReference>
<dbReference type="PANTHER" id="PTHR12246">
    <property type="entry name" value="PALMITOYLTRANSFERASE ZDHHC16"/>
    <property type="match status" value="1"/>
</dbReference>
<feature type="transmembrane region" description="Helical" evidence="7">
    <location>
        <begin position="259"/>
        <end position="282"/>
    </location>
</feature>
<gene>
    <name evidence="12" type="ORF">FNF28_03985</name>
    <name evidence="10" type="ORF">FNF29_04575</name>
    <name evidence="11" type="ORF">FNF31_06020</name>
</gene>
<comment type="caution">
    <text evidence="12">The sequence shown here is derived from an EMBL/GenBank/DDBJ whole genome shotgun (WGS) entry which is preliminary data.</text>
</comment>
<evidence type="ECO:0000256" key="1">
    <source>
        <dbReference type="ARBA" id="ARBA00004141"/>
    </source>
</evidence>
<evidence type="ECO:0000256" key="5">
    <source>
        <dbReference type="ARBA" id="ARBA00023136"/>
    </source>
</evidence>